<keyword evidence="4" id="KW-0997">Cell inner membrane</keyword>
<keyword evidence="5" id="KW-0762">Sugar transport</keyword>
<evidence type="ECO:0000256" key="11">
    <source>
        <dbReference type="SAM" id="Phobius"/>
    </source>
</evidence>
<evidence type="ECO:0000256" key="5">
    <source>
        <dbReference type="ARBA" id="ARBA00022597"/>
    </source>
</evidence>
<dbReference type="PANTHER" id="PTHR32196:SF32">
    <property type="entry name" value="XYLOSE TRANSPORT SYSTEM PERMEASE PROTEIN XYLH"/>
    <property type="match status" value="1"/>
</dbReference>
<keyword evidence="8 11" id="KW-0472">Membrane</keyword>
<name>A0A949NFC4_9FIRM</name>
<evidence type="ECO:0000256" key="4">
    <source>
        <dbReference type="ARBA" id="ARBA00022519"/>
    </source>
</evidence>
<evidence type="ECO:0000256" key="2">
    <source>
        <dbReference type="ARBA" id="ARBA00022448"/>
    </source>
</evidence>
<evidence type="ECO:0000256" key="8">
    <source>
        <dbReference type="ARBA" id="ARBA00023136"/>
    </source>
</evidence>
<accession>A0A949NFC4</accession>
<keyword evidence="3" id="KW-1003">Cell membrane</keyword>
<feature type="transmembrane region" description="Helical" evidence="11">
    <location>
        <begin position="237"/>
        <end position="255"/>
    </location>
</feature>
<proteinExistence type="predicted"/>
<evidence type="ECO:0000256" key="10">
    <source>
        <dbReference type="ARBA" id="ARBA00035686"/>
    </source>
</evidence>
<reference evidence="12" key="1">
    <citation type="submission" date="2021-06" db="EMBL/GenBank/DDBJ databases">
        <title>Description of novel taxa of the family Lachnospiraceae.</title>
        <authorList>
            <person name="Chaplin A.V."/>
            <person name="Sokolova S.R."/>
            <person name="Pikina A.P."/>
            <person name="Korzhanova M."/>
            <person name="Belova V."/>
            <person name="Korostin D."/>
            <person name="Efimov B.A."/>
        </authorList>
    </citation>
    <scope>NUCLEOTIDE SEQUENCE</scope>
    <source>
        <strain evidence="12">ASD5720</strain>
    </source>
</reference>
<comment type="subcellular location">
    <subcellularLocation>
        <location evidence="1">Cell membrane</location>
        <topology evidence="1">Multi-pass membrane protein</topology>
    </subcellularLocation>
</comment>
<protein>
    <recommendedName>
        <fullName evidence="10">Xylose transport system permease protein XylH</fullName>
    </recommendedName>
</protein>
<evidence type="ECO:0000256" key="6">
    <source>
        <dbReference type="ARBA" id="ARBA00022692"/>
    </source>
</evidence>
<dbReference type="CDD" id="cd06579">
    <property type="entry name" value="TM_PBP1_transp_AraH_like"/>
    <property type="match status" value="1"/>
</dbReference>
<evidence type="ECO:0000256" key="1">
    <source>
        <dbReference type="ARBA" id="ARBA00004651"/>
    </source>
</evidence>
<comment type="caution">
    <text evidence="12">The sequence shown here is derived from an EMBL/GenBank/DDBJ whole genome shotgun (WGS) entry which is preliminary data.</text>
</comment>
<evidence type="ECO:0000313" key="12">
    <source>
        <dbReference type="EMBL" id="MBU9734988.1"/>
    </source>
</evidence>
<dbReference type="InterPro" id="IPR001851">
    <property type="entry name" value="ABC_transp_permease"/>
</dbReference>
<evidence type="ECO:0000256" key="9">
    <source>
        <dbReference type="ARBA" id="ARBA00035611"/>
    </source>
</evidence>
<organism evidence="12 13">
    <name type="scientific">Diplocloster agilis</name>
    <dbReference type="NCBI Taxonomy" id="2850323"/>
    <lineage>
        <taxon>Bacteria</taxon>
        <taxon>Bacillati</taxon>
        <taxon>Bacillota</taxon>
        <taxon>Clostridia</taxon>
        <taxon>Lachnospirales</taxon>
        <taxon>Lachnospiraceae</taxon>
        <taxon>Diplocloster</taxon>
    </lineage>
</organism>
<evidence type="ECO:0000313" key="13">
    <source>
        <dbReference type="Proteomes" id="UP000712157"/>
    </source>
</evidence>
<dbReference type="Pfam" id="PF02653">
    <property type="entry name" value="BPD_transp_2"/>
    <property type="match status" value="1"/>
</dbReference>
<dbReference type="EMBL" id="JAHQCW010000001">
    <property type="protein sequence ID" value="MBU9734988.1"/>
    <property type="molecule type" value="Genomic_DNA"/>
</dbReference>
<dbReference type="GO" id="GO:0022857">
    <property type="term" value="F:transmembrane transporter activity"/>
    <property type="evidence" value="ECO:0007669"/>
    <property type="project" value="InterPro"/>
</dbReference>
<evidence type="ECO:0000256" key="3">
    <source>
        <dbReference type="ARBA" id="ARBA00022475"/>
    </source>
</evidence>
<gene>
    <name evidence="12" type="ORF">KTH89_00470</name>
</gene>
<dbReference type="AlphaFoldDB" id="A0A949NFC4"/>
<feature type="transmembrane region" description="Helical" evidence="11">
    <location>
        <begin position="54"/>
        <end position="87"/>
    </location>
</feature>
<dbReference type="GO" id="GO:0005886">
    <property type="term" value="C:plasma membrane"/>
    <property type="evidence" value="ECO:0007669"/>
    <property type="project" value="UniProtKB-SubCell"/>
</dbReference>
<keyword evidence="6 11" id="KW-0812">Transmembrane</keyword>
<sequence length="290" mass="31771">MDRTKMKLLIRNNISKFALVIELLIIFLTFQILTNGIFTSYMNFTNLLMQGCTYAIIGIGMVLVMVTGGIDLSAGSVLGFSCSLAALMECDWNFPVPVTILITLACGALIGCWQGFWIAYRDMPPFIATLAGQLVFRGMTLLIGKGEAIGPVGDKFASFGRSFLPNILFKESNFNDLSLFLVLAVVLAVIFRTIRKRKNRKKYGFEVPRLSVEIAKTAAVCSVILIIAFLLLSYKGIPFALVVLGILAIIFSFIAENTPFGRSVYAIGGNRDAAKLSGINIKRTVFLSMC</sequence>
<keyword evidence="2" id="KW-0813">Transport</keyword>
<feature type="transmembrane region" description="Helical" evidence="11">
    <location>
        <begin position="214"/>
        <end position="231"/>
    </location>
</feature>
<evidence type="ECO:0000256" key="7">
    <source>
        <dbReference type="ARBA" id="ARBA00022989"/>
    </source>
</evidence>
<keyword evidence="13" id="KW-1185">Reference proteome</keyword>
<keyword evidence="7 11" id="KW-1133">Transmembrane helix</keyword>
<feature type="transmembrane region" description="Helical" evidence="11">
    <location>
        <begin position="99"/>
        <end position="120"/>
    </location>
</feature>
<comment type="function">
    <text evidence="9">Part of the binding-protein-dependent transport system for D-xylose. Probably responsible for the translocation of the substrate across the membrane.</text>
</comment>
<feature type="transmembrane region" description="Helical" evidence="11">
    <location>
        <begin position="20"/>
        <end position="42"/>
    </location>
</feature>
<dbReference type="Proteomes" id="UP000712157">
    <property type="component" value="Unassembled WGS sequence"/>
</dbReference>
<feature type="transmembrane region" description="Helical" evidence="11">
    <location>
        <begin position="177"/>
        <end position="194"/>
    </location>
</feature>
<dbReference type="PANTHER" id="PTHR32196">
    <property type="entry name" value="ABC TRANSPORTER PERMEASE PROTEIN YPHD-RELATED-RELATED"/>
    <property type="match status" value="1"/>
</dbReference>